<dbReference type="GO" id="GO:0008168">
    <property type="term" value="F:methyltransferase activity"/>
    <property type="evidence" value="ECO:0007669"/>
    <property type="project" value="UniProtKB-KW"/>
</dbReference>
<keyword evidence="3" id="KW-1185">Reference proteome</keyword>
<organism evidence="2 3">
    <name type="scientific">Marinactinospora rubrisoli</name>
    <dbReference type="NCBI Taxonomy" id="2715399"/>
    <lineage>
        <taxon>Bacteria</taxon>
        <taxon>Bacillati</taxon>
        <taxon>Actinomycetota</taxon>
        <taxon>Actinomycetes</taxon>
        <taxon>Streptosporangiales</taxon>
        <taxon>Nocardiopsidaceae</taxon>
        <taxon>Marinactinospora</taxon>
    </lineage>
</organism>
<keyword evidence="2" id="KW-0489">Methyltransferase</keyword>
<feature type="domain" description="Methyltransferase type 12" evidence="1">
    <location>
        <begin position="65"/>
        <end position="168"/>
    </location>
</feature>
<sequence length="234" mass="25711">MAIPQSPHTPDGPGGRLRDARLFVTQAVQTFRATGALVPSGPALAHALNRFVDERPDPTAPIAILEAGSGTGPVSRAIAAHMRPGDTLDLVDPNPRFAEHLRGLLGTDPDLSAVADRVTVHESLVTDLGTDRRFDVIVSGLPFANFTAEEVQEILDYYFAVLRPGGHLSFFGYLYTKQVKAIIAPRADYLRQVRSGWVIEDWVRRYGIGRERVLANIPPAWIFHLRKPEEGTES</sequence>
<accession>A0ABW2KAM2</accession>
<dbReference type="GO" id="GO:0032259">
    <property type="term" value="P:methylation"/>
    <property type="evidence" value="ECO:0007669"/>
    <property type="project" value="UniProtKB-KW"/>
</dbReference>
<dbReference type="Proteomes" id="UP001596540">
    <property type="component" value="Unassembled WGS sequence"/>
</dbReference>
<protein>
    <submittedName>
        <fullName evidence="2">Class I SAM-dependent methyltransferase</fullName>
    </submittedName>
</protein>
<name>A0ABW2KAM2_9ACTN</name>
<dbReference type="RefSeq" id="WP_379868028.1">
    <property type="nucleotide sequence ID" value="NZ_JBHTBH010000001.1"/>
</dbReference>
<dbReference type="InterPro" id="IPR013217">
    <property type="entry name" value="Methyltransf_12"/>
</dbReference>
<comment type="caution">
    <text evidence="2">The sequence shown here is derived from an EMBL/GenBank/DDBJ whole genome shotgun (WGS) entry which is preliminary data.</text>
</comment>
<evidence type="ECO:0000313" key="3">
    <source>
        <dbReference type="Proteomes" id="UP001596540"/>
    </source>
</evidence>
<evidence type="ECO:0000259" key="1">
    <source>
        <dbReference type="Pfam" id="PF08242"/>
    </source>
</evidence>
<dbReference type="InterPro" id="IPR029063">
    <property type="entry name" value="SAM-dependent_MTases_sf"/>
</dbReference>
<dbReference type="EMBL" id="JBHTBH010000001">
    <property type="protein sequence ID" value="MFC7326254.1"/>
    <property type="molecule type" value="Genomic_DNA"/>
</dbReference>
<dbReference type="Gene3D" id="3.40.50.150">
    <property type="entry name" value="Vaccinia Virus protein VP39"/>
    <property type="match status" value="1"/>
</dbReference>
<reference evidence="3" key="1">
    <citation type="journal article" date="2019" name="Int. J. Syst. Evol. Microbiol.">
        <title>The Global Catalogue of Microorganisms (GCM) 10K type strain sequencing project: providing services to taxonomists for standard genome sequencing and annotation.</title>
        <authorList>
            <consortium name="The Broad Institute Genomics Platform"/>
            <consortium name="The Broad Institute Genome Sequencing Center for Infectious Disease"/>
            <person name="Wu L."/>
            <person name="Ma J."/>
        </authorList>
    </citation>
    <scope>NUCLEOTIDE SEQUENCE [LARGE SCALE GENOMIC DNA]</scope>
    <source>
        <strain evidence="3">CGMCC 4.7382</strain>
    </source>
</reference>
<dbReference type="SUPFAM" id="SSF53335">
    <property type="entry name" value="S-adenosyl-L-methionine-dependent methyltransferases"/>
    <property type="match status" value="1"/>
</dbReference>
<gene>
    <name evidence="2" type="ORF">ACFQRF_00755</name>
</gene>
<dbReference type="CDD" id="cd02440">
    <property type="entry name" value="AdoMet_MTases"/>
    <property type="match status" value="1"/>
</dbReference>
<dbReference type="Pfam" id="PF08242">
    <property type="entry name" value="Methyltransf_12"/>
    <property type="match status" value="1"/>
</dbReference>
<proteinExistence type="predicted"/>
<evidence type="ECO:0000313" key="2">
    <source>
        <dbReference type="EMBL" id="MFC7326254.1"/>
    </source>
</evidence>
<keyword evidence="2" id="KW-0808">Transferase</keyword>